<accession>A0AAW1D9A7</accession>
<name>A0AAW1D9A7_9HEMI</name>
<keyword evidence="5" id="KW-0472">Membrane</keyword>
<dbReference type="Proteomes" id="UP001461498">
    <property type="component" value="Unassembled WGS sequence"/>
</dbReference>
<dbReference type="GO" id="GO:0002082">
    <property type="term" value="P:regulation of oxidative phosphorylation"/>
    <property type="evidence" value="ECO:0007669"/>
    <property type="project" value="TreeGrafter"/>
</dbReference>
<reference evidence="6 7" key="1">
    <citation type="submission" date="2022-12" db="EMBL/GenBank/DDBJ databases">
        <title>Chromosome-level genome assembly of true bugs.</title>
        <authorList>
            <person name="Ma L."/>
            <person name="Li H."/>
        </authorList>
    </citation>
    <scope>NUCLEOTIDE SEQUENCE [LARGE SCALE GENOMIC DNA]</scope>
    <source>
        <strain evidence="6">Lab_2022b</strain>
    </source>
</reference>
<dbReference type="GO" id="GO:0006123">
    <property type="term" value="P:mitochondrial electron transport, cytochrome c to oxygen"/>
    <property type="evidence" value="ECO:0007669"/>
    <property type="project" value="InterPro"/>
</dbReference>
<evidence type="ECO:0000256" key="3">
    <source>
        <dbReference type="ARBA" id="ARBA00022792"/>
    </source>
</evidence>
<dbReference type="SUPFAM" id="SSF81419">
    <property type="entry name" value="Mitochondrial cytochrome c oxidase subunit VIIa"/>
    <property type="match status" value="1"/>
</dbReference>
<comment type="similarity">
    <text evidence="2">Belongs to the cytochrome c oxidase VIIa family.</text>
</comment>
<dbReference type="PANTHER" id="PTHR10510">
    <property type="entry name" value="CYTOCHROME C OXIDASE POLYPEPTIDE 7A"/>
    <property type="match status" value="1"/>
</dbReference>
<protein>
    <submittedName>
        <fullName evidence="6">Uncharacterized protein</fullName>
    </submittedName>
</protein>
<comment type="subcellular location">
    <subcellularLocation>
        <location evidence="1">Mitochondrion inner membrane</location>
    </subcellularLocation>
</comment>
<evidence type="ECO:0000256" key="4">
    <source>
        <dbReference type="ARBA" id="ARBA00023128"/>
    </source>
</evidence>
<proteinExistence type="inferred from homology"/>
<dbReference type="GO" id="GO:0045277">
    <property type="term" value="C:respiratory chain complex IV"/>
    <property type="evidence" value="ECO:0007669"/>
    <property type="project" value="InterPro"/>
</dbReference>
<dbReference type="Gene3D" id="4.10.91.10">
    <property type="entry name" value="Cytochrome c oxidase, subunit VIIa"/>
    <property type="match status" value="1"/>
</dbReference>
<evidence type="ECO:0000313" key="6">
    <source>
        <dbReference type="EMBL" id="KAK9506750.1"/>
    </source>
</evidence>
<evidence type="ECO:0000256" key="5">
    <source>
        <dbReference type="ARBA" id="ARBA00023136"/>
    </source>
</evidence>
<dbReference type="GO" id="GO:0005743">
    <property type="term" value="C:mitochondrial inner membrane"/>
    <property type="evidence" value="ECO:0007669"/>
    <property type="project" value="UniProtKB-SubCell"/>
</dbReference>
<dbReference type="InterPro" id="IPR036539">
    <property type="entry name" value="Cyt_c_oxidase_su7a_sf"/>
</dbReference>
<sequence length="87" mass="9741">MSLLRSSLKLANNGRIISRAFKSAVEDNVHPGFKKIPIRAEKYLIEDGTPVFLKGGTLDKVLYRVTMALCVGAIAWDFALYWDIAQK</sequence>
<dbReference type="GO" id="GO:0097250">
    <property type="term" value="P:mitochondrial respirasome assembly"/>
    <property type="evidence" value="ECO:0007669"/>
    <property type="project" value="TreeGrafter"/>
</dbReference>
<comment type="caution">
    <text evidence="6">The sequence shown here is derived from an EMBL/GenBank/DDBJ whole genome shotgun (WGS) entry which is preliminary data.</text>
</comment>
<keyword evidence="4" id="KW-0496">Mitochondrion</keyword>
<dbReference type="AlphaFoldDB" id="A0AAW1D9A7"/>
<dbReference type="PANTHER" id="PTHR10510:SF11">
    <property type="entry name" value="CYTOCHROME C OXIDASE SUBUNIT 7A, MITOCHONDRIAL"/>
    <property type="match status" value="1"/>
</dbReference>
<evidence type="ECO:0000256" key="2">
    <source>
        <dbReference type="ARBA" id="ARBA00009331"/>
    </source>
</evidence>
<evidence type="ECO:0000313" key="7">
    <source>
        <dbReference type="Proteomes" id="UP001461498"/>
    </source>
</evidence>
<evidence type="ECO:0000256" key="1">
    <source>
        <dbReference type="ARBA" id="ARBA00004273"/>
    </source>
</evidence>
<organism evidence="6 7">
    <name type="scientific">Rhynocoris fuscipes</name>
    <dbReference type="NCBI Taxonomy" id="488301"/>
    <lineage>
        <taxon>Eukaryota</taxon>
        <taxon>Metazoa</taxon>
        <taxon>Ecdysozoa</taxon>
        <taxon>Arthropoda</taxon>
        <taxon>Hexapoda</taxon>
        <taxon>Insecta</taxon>
        <taxon>Pterygota</taxon>
        <taxon>Neoptera</taxon>
        <taxon>Paraneoptera</taxon>
        <taxon>Hemiptera</taxon>
        <taxon>Heteroptera</taxon>
        <taxon>Panheteroptera</taxon>
        <taxon>Cimicomorpha</taxon>
        <taxon>Reduviidae</taxon>
        <taxon>Harpactorinae</taxon>
        <taxon>Harpactorini</taxon>
        <taxon>Rhynocoris</taxon>
    </lineage>
</organism>
<gene>
    <name evidence="6" type="ORF">O3M35_008627</name>
</gene>
<dbReference type="EMBL" id="JAPXFL010000005">
    <property type="protein sequence ID" value="KAK9506750.1"/>
    <property type="molecule type" value="Genomic_DNA"/>
</dbReference>
<dbReference type="InterPro" id="IPR003177">
    <property type="entry name" value="Cytc_oxidase_su7a_met"/>
</dbReference>
<keyword evidence="3" id="KW-0999">Mitochondrion inner membrane</keyword>
<keyword evidence="7" id="KW-1185">Reference proteome</keyword>